<dbReference type="Pfam" id="PF00534">
    <property type="entry name" value="Glycos_transf_1"/>
    <property type="match status" value="1"/>
</dbReference>
<evidence type="ECO:0000256" key="1">
    <source>
        <dbReference type="ARBA" id="ARBA00022679"/>
    </source>
</evidence>
<evidence type="ECO:0000313" key="4">
    <source>
        <dbReference type="Proteomes" id="UP000287605"/>
    </source>
</evidence>
<accession>A0A430B3Z5</accession>
<proteinExistence type="predicted"/>
<sequence length="333" mass="38393">MKYLVYNVAADGGGALSVLQMYYEKYSNDAENEYVFLISTPELKTTENITVINKKWVKKSWLHRLFFEYICVKKIIREHGIDEVISLQNILLPNVNQTQTLLVQNAMPFTTVKFSILHDTKLWIYKHLISKKIIKSIHQADEVIVQTEWMADEIKKIKKNNHTVKVEKPYYEIKIPESSAKEIINGCVFFYPASGESYKNHQVIVEAARGLVAQGSQFKVIFTLKGNENSFVERLFNEAQKYRLPIQFADKMSREQVFGYYSKTILIFPSLLETVGLPLMEAREVGTSIIAADLPYAREVLTGYETKTFFVDPFDSEDLQKTMNQLILNKKSG</sequence>
<keyword evidence="4" id="KW-1185">Reference proteome</keyword>
<organism evidence="3 4">
    <name type="scientific">Vagococcus elongatus</name>
    <dbReference type="NCBI Taxonomy" id="180344"/>
    <lineage>
        <taxon>Bacteria</taxon>
        <taxon>Bacillati</taxon>
        <taxon>Bacillota</taxon>
        <taxon>Bacilli</taxon>
        <taxon>Lactobacillales</taxon>
        <taxon>Enterococcaceae</taxon>
        <taxon>Vagococcus</taxon>
    </lineage>
</organism>
<dbReference type="GO" id="GO:0009103">
    <property type="term" value="P:lipopolysaccharide biosynthetic process"/>
    <property type="evidence" value="ECO:0007669"/>
    <property type="project" value="TreeGrafter"/>
</dbReference>
<dbReference type="OrthoDB" id="9775208at2"/>
<dbReference type="Gene3D" id="3.40.50.2000">
    <property type="entry name" value="Glycogen Phosphorylase B"/>
    <property type="match status" value="2"/>
</dbReference>
<dbReference type="EMBL" id="NGKA01000002">
    <property type="protein sequence ID" value="RSU15076.1"/>
    <property type="molecule type" value="Genomic_DNA"/>
</dbReference>
<reference evidence="3 4" key="1">
    <citation type="submission" date="2017-05" db="EMBL/GenBank/DDBJ databases">
        <title>Vagococcus spp. assemblies.</title>
        <authorList>
            <person name="Gulvik C.A."/>
        </authorList>
    </citation>
    <scope>NUCLEOTIDE SEQUENCE [LARGE SCALE GENOMIC DNA]</scope>
    <source>
        <strain evidence="3 4">CCUG 51432</strain>
    </source>
</reference>
<dbReference type="PANTHER" id="PTHR46401">
    <property type="entry name" value="GLYCOSYLTRANSFERASE WBBK-RELATED"/>
    <property type="match status" value="1"/>
</dbReference>
<comment type="caution">
    <text evidence="3">The sequence shown here is derived from an EMBL/GenBank/DDBJ whole genome shotgun (WGS) entry which is preliminary data.</text>
</comment>
<dbReference type="RefSeq" id="WP_126806639.1">
    <property type="nucleotide sequence ID" value="NZ_NGKA01000002.1"/>
</dbReference>
<dbReference type="InterPro" id="IPR001296">
    <property type="entry name" value="Glyco_trans_1"/>
</dbReference>
<evidence type="ECO:0000259" key="2">
    <source>
        <dbReference type="Pfam" id="PF00534"/>
    </source>
</evidence>
<dbReference type="Proteomes" id="UP000287605">
    <property type="component" value="Unassembled WGS sequence"/>
</dbReference>
<dbReference type="SUPFAM" id="SSF53756">
    <property type="entry name" value="UDP-Glycosyltransferase/glycogen phosphorylase"/>
    <property type="match status" value="1"/>
</dbReference>
<evidence type="ECO:0000313" key="3">
    <source>
        <dbReference type="EMBL" id="RSU15076.1"/>
    </source>
</evidence>
<keyword evidence="1" id="KW-0808">Transferase</keyword>
<feature type="domain" description="Glycosyl transferase family 1" evidence="2">
    <location>
        <begin position="188"/>
        <end position="331"/>
    </location>
</feature>
<dbReference type="AlphaFoldDB" id="A0A430B3Z5"/>
<gene>
    <name evidence="3" type="ORF">CBF29_01695</name>
</gene>
<dbReference type="GO" id="GO:0016757">
    <property type="term" value="F:glycosyltransferase activity"/>
    <property type="evidence" value="ECO:0007669"/>
    <property type="project" value="InterPro"/>
</dbReference>
<name>A0A430B3Z5_9ENTE</name>
<dbReference type="PANTHER" id="PTHR46401:SF2">
    <property type="entry name" value="GLYCOSYLTRANSFERASE WBBK-RELATED"/>
    <property type="match status" value="1"/>
</dbReference>
<protein>
    <recommendedName>
        <fullName evidence="2">Glycosyl transferase family 1 domain-containing protein</fullName>
    </recommendedName>
</protein>